<dbReference type="PANTHER" id="PTHR48080:SF2">
    <property type="entry name" value="D-GALACTONATE DEHYDRATASE"/>
    <property type="match status" value="1"/>
</dbReference>
<organism evidence="3 4">
    <name type="scientific">Microbacterium bandirmense</name>
    <dbReference type="NCBI Taxonomy" id="3122050"/>
    <lineage>
        <taxon>Bacteria</taxon>
        <taxon>Bacillati</taxon>
        <taxon>Actinomycetota</taxon>
        <taxon>Actinomycetes</taxon>
        <taxon>Micrococcales</taxon>
        <taxon>Microbacteriaceae</taxon>
        <taxon>Microbacterium</taxon>
    </lineage>
</organism>
<dbReference type="CDD" id="cd03316">
    <property type="entry name" value="MR_like"/>
    <property type="match status" value="1"/>
</dbReference>
<dbReference type="Pfam" id="PF02746">
    <property type="entry name" value="MR_MLE_N"/>
    <property type="match status" value="1"/>
</dbReference>
<dbReference type="Gene3D" id="3.30.390.10">
    <property type="entry name" value="Enolase-like, N-terminal domain"/>
    <property type="match status" value="1"/>
</dbReference>
<dbReference type="SUPFAM" id="SSF51604">
    <property type="entry name" value="Enolase C-terminal domain-like"/>
    <property type="match status" value="1"/>
</dbReference>
<dbReference type="Pfam" id="PF13378">
    <property type="entry name" value="MR_MLE_C"/>
    <property type="match status" value="1"/>
</dbReference>
<dbReference type="PROSITE" id="PS00908">
    <property type="entry name" value="MR_MLE_1"/>
    <property type="match status" value="1"/>
</dbReference>
<proteinExistence type="predicted"/>
<dbReference type="SUPFAM" id="SSF54826">
    <property type="entry name" value="Enolase N-terminal domain-like"/>
    <property type="match status" value="1"/>
</dbReference>
<comment type="caution">
    <text evidence="3">The sequence shown here is derived from an EMBL/GenBank/DDBJ whole genome shotgun (WGS) entry which is preliminary data.</text>
</comment>
<dbReference type="InterPro" id="IPR034593">
    <property type="entry name" value="DgoD-like"/>
</dbReference>
<dbReference type="RefSeq" id="WP_337333161.1">
    <property type="nucleotide sequence ID" value="NZ_JBBDGM010000014.1"/>
</dbReference>
<dbReference type="SFLD" id="SFLDG00179">
    <property type="entry name" value="mandelate_racemase"/>
    <property type="match status" value="1"/>
</dbReference>
<dbReference type="SMART" id="SM00922">
    <property type="entry name" value="MR_MLE"/>
    <property type="match status" value="1"/>
</dbReference>
<evidence type="ECO:0000256" key="1">
    <source>
        <dbReference type="ARBA" id="ARBA00023239"/>
    </source>
</evidence>
<dbReference type="PANTHER" id="PTHR48080">
    <property type="entry name" value="D-GALACTONATE DEHYDRATASE-RELATED"/>
    <property type="match status" value="1"/>
</dbReference>
<dbReference type="InterPro" id="IPR018110">
    <property type="entry name" value="Mandel_Rmase/mucon_lact_enz_CS"/>
</dbReference>
<reference evidence="3 4" key="1">
    <citation type="submission" date="2024-02" db="EMBL/GenBank/DDBJ databases">
        <authorList>
            <person name="Saticioglu I.B."/>
        </authorList>
    </citation>
    <scope>NUCLEOTIDE SEQUENCE [LARGE SCALE GENOMIC DNA]</scope>
    <source>
        <strain evidence="3 4">Mu-80</strain>
    </source>
</reference>
<gene>
    <name evidence="3" type="ORF">WDU99_14455</name>
</gene>
<sequence>MNTISSVEFIGLRTPLPSPAVFSWGTANERNVGLVRVRLADGTEGWGETSVTFPLWSMEERAATVAGIAPIAEGQRLEAAADIAAVVAVLRQRTDRLRLLWSHTAISAAIGAVEMALWDAWGRMQDAPVWQLLGGTDAVIPMYAVGFGGSPAQVADTATGLLEEGYAAVKVRVGFDPDDDVALVEAVSAVAGDRLYADVNMGWTRDEARTMVERLNPYGLGWLEEPLSRDDREGLAALREIATMPLAAGENCYSAEELVSLAESGLVEVLMPDLARVGGLEAGIAGARVARERGLGYSTHHYASDIGFAAMATLCAVVGAPRPILRDVSPWPIRDGLLSEPLVIENGTARPFAGPGLAPTPVLAVVEEYRVL</sequence>
<evidence type="ECO:0000313" key="3">
    <source>
        <dbReference type="EMBL" id="MEJ1089515.1"/>
    </source>
</evidence>
<name>A0ABU8LET6_9MICO</name>
<evidence type="ECO:0000259" key="2">
    <source>
        <dbReference type="SMART" id="SM00922"/>
    </source>
</evidence>
<evidence type="ECO:0000313" key="4">
    <source>
        <dbReference type="Proteomes" id="UP001371224"/>
    </source>
</evidence>
<accession>A0ABU8LET6</accession>
<dbReference type="SFLD" id="SFLDS00001">
    <property type="entry name" value="Enolase"/>
    <property type="match status" value="1"/>
</dbReference>
<keyword evidence="4" id="KW-1185">Reference proteome</keyword>
<dbReference type="InterPro" id="IPR036849">
    <property type="entry name" value="Enolase-like_C_sf"/>
</dbReference>
<dbReference type="Gene3D" id="3.20.20.120">
    <property type="entry name" value="Enolase-like C-terminal domain"/>
    <property type="match status" value="1"/>
</dbReference>
<dbReference type="EMBL" id="JBBDGM010000014">
    <property type="protein sequence ID" value="MEJ1089515.1"/>
    <property type="molecule type" value="Genomic_DNA"/>
</dbReference>
<dbReference type="InterPro" id="IPR013342">
    <property type="entry name" value="Mandelate_racemase_C"/>
</dbReference>
<dbReference type="InterPro" id="IPR013341">
    <property type="entry name" value="Mandelate_racemase_N_dom"/>
</dbReference>
<feature type="domain" description="Mandelate racemase/muconate lactonizing enzyme C-terminal" evidence="2">
    <location>
        <begin position="151"/>
        <end position="245"/>
    </location>
</feature>
<dbReference type="PROSITE" id="PS00909">
    <property type="entry name" value="MR_MLE_2"/>
    <property type="match status" value="1"/>
</dbReference>
<dbReference type="Proteomes" id="UP001371224">
    <property type="component" value="Unassembled WGS sequence"/>
</dbReference>
<dbReference type="InterPro" id="IPR029065">
    <property type="entry name" value="Enolase_C-like"/>
</dbReference>
<keyword evidence="1" id="KW-0456">Lyase</keyword>
<dbReference type="InterPro" id="IPR029017">
    <property type="entry name" value="Enolase-like_N"/>
</dbReference>
<protein>
    <submittedName>
        <fullName evidence="3">Mandelate racemase/muconate lactonizing enzyme family protein</fullName>
    </submittedName>
</protein>